<accession>A0A6A4UUH8</accession>
<feature type="region of interest" description="Disordered" evidence="1">
    <location>
        <begin position="136"/>
        <end position="184"/>
    </location>
</feature>
<protein>
    <submittedName>
        <fullName evidence="2">Uncharacterized protein</fullName>
    </submittedName>
</protein>
<dbReference type="AlphaFoldDB" id="A0A6A4UUH8"/>
<dbReference type="EMBL" id="VIIS01002196">
    <property type="protein sequence ID" value="KAF0287367.1"/>
    <property type="molecule type" value="Genomic_DNA"/>
</dbReference>
<reference evidence="2 3" key="1">
    <citation type="submission" date="2019-07" db="EMBL/GenBank/DDBJ databases">
        <title>Draft genome assembly of a fouling barnacle, Amphibalanus amphitrite (Darwin, 1854): The first reference genome for Thecostraca.</title>
        <authorList>
            <person name="Kim W."/>
        </authorList>
    </citation>
    <scope>NUCLEOTIDE SEQUENCE [LARGE SCALE GENOMIC DNA]</scope>
    <source>
        <strain evidence="2">SNU_AA5</strain>
        <tissue evidence="2">Soma without cirri and trophi</tissue>
    </source>
</reference>
<dbReference type="Proteomes" id="UP000440578">
    <property type="component" value="Unassembled WGS sequence"/>
</dbReference>
<organism evidence="2 3">
    <name type="scientific">Amphibalanus amphitrite</name>
    <name type="common">Striped barnacle</name>
    <name type="synonym">Balanus amphitrite</name>
    <dbReference type="NCBI Taxonomy" id="1232801"/>
    <lineage>
        <taxon>Eukaryota</taxon>
        <taxon>Metazoa</taxon>
        <taxon>Ecdysozoa</taxon>
        <taxon>Arthropoda</taxon>
        <taxon>Crustacea</taxon>
        <taxon>Multicrustacea</taxon>
        <taxon>Cirripedia</taxon>
        <taxon>Thoracica</taxon>
        <taxon>Thoracicalcarea</taxon>
        <taxon>Balanomorpha</taxon>
        <taxon>Balanoidea</taxon>
        <taxon>Balanidae</taxon>
        <taxon>Amphibalaninae</taxon>
        <taxon>Amphibalanus</taxon>
    </lineage>
</organism>
<evidence type="ECO:0000256" key="1">
    <source>
        <dbReference type="SAM" id="MobiDB-lite"/>
    </source>
</evidence>
<proteinExistence type="predicted"/>
<evidence type="ECO:0000313" key="2">
    <source>
        <dbReference type="EMBL" id="KAF0287367.1"/>
    </source>
</evidence>
<evidence type="ECO:0000313" key="3">
    <source>
        <dbReference type="Proteomes" id="UP000440578"/>
    </source>
</evidence>
<name>A0A6A4UUH8_AMPAM</name>
<keyword evidence="3" id="KW-1185">Reference proteome</keyword>
<sequence length="184" mass="20182">MDVGPSRRFSAVHLLQEDLLLPQPLCCTLLLCRVTNPHLLFKKLQESSLPRLVNSCFGWVVSGAVTDAQCSASLVSCRLLCLGDLRDTEVRNLWELEGVGISSKESESHAEDDAVFKQFESSVRFEGGRLFVTTEELAESDTGERETATGEPECSGERLPGRGSDTGQVAAPGEWVSWRRPAVE</sequence>
<comment type="caution">
    <text evidence="2">The sequence shown here is derived from an EMBL/GenBank/DDBJ whole genome shotgun (WGS) entry which is preliminary data.</text>
</comment>
<gene>
    <name evidence="2" type="ORF">FJT64_014212</name>
</gene>